<dbReference type="GeneID" id="57968893"/>
<reference evidence="5" key="1">
    <citation type="journal article" date="2022" name="Cell Host Microbe">
        <title>Colonization of the live biotherapeutic product VE303 and modulation of the microbiota and metabolites in healthy volunteers.</title>
        <authorList>
            <person name="Dsouza M."/>
            <person name="Menon R."/>
            <person name="Crossette E."/>
            <person name="Bhattarai S.K."/>
            <person name="Schneider J."/>
            <person name="Kim Y.G."/>
            <person name="Reddy S."/>
            <person name="Caballero S."/>
            <person name="Felix C."/>
            <person name="Cornacchione L."/>
            <person name="Hendrickson J."/>
            <person name="Watson A.R."/>
            <person name="Minot S.S."/>
            <person name="Greenfield N."/>
            <person name="Schopf L."/>
            <person name="Szabady R."/>
            <person name="Patarroyo J."/>
            <person name="Smith W."/>
            <person name="Harrison P."/>
            <person name="Kuijper E.J."/>
            <person name="Kelly C.P."/>
            <person name="Olle B."/>
            <person name="Bobilev D."/>
            <person name="Silber J.L."/>
            <person name="Bucci V."/>
            <person name="Roberts B."/>
            <person name="Faith J."/>
            <person name="Norman J.M."/>
        </authorList>
    </citation>
    <scope>NUCLEOTIDE SEQUENCE</scope>
    <source>
        <strain evidence="5">VE303-04</strain>
    </source>
</reference>
<dbReference type="SUPFAM" id="SSF52172">
    <property type="entry name" value="CheY-like"/>
    <property type="match status" value="1"/>
</dbReference>
<name>A0AAW5F889_CLOSY</name>
<dbReference type="InterPro" id="IPR001789">
    <property type="entry name" value="Sig_transdc_resp-reg_receiver"/>
</dbReference>
<feature type="domain" description="Response regulatory" evidence="4">
    <location>
        <begin position="6"/>
        <end position="120"/>
    </location>
</feature>
<dbReference type="EMBL" id="JAINVB010000001">
    <property type="protein sequence ID" value="MCK0088121.1"/>
    <property type="molecule type" value="Genomic_DNA"/>
</dbReference>
<reference evidence="6" key="2">
    <citation type="submission" date="2023-01" db="EMBL/GenBank/DDBJ databases">
        <title>Human gut microbiome strain richness.</title>
        <authorList>
            <person name="Chen-Liaw A."/>
        </authorList>
    </citation>
    <scope>NUCLEOTIDE SEQUENCE</scope>
    <source>
        <strain evidence="6">B1_m1001713B170214d0_201011</strain>
    </source>
</reference>
<protein>
    <recommendedName>
        <fullName evidence="1">Stage 0 sporulation protein A homolog</fullName>
    </recommendedName>
</protein>
<dbReference type="PROSITE" id="PS50110">
    <property type="entry name" value="RESPONSE_REGULATORY"/>
    <property type="match status" value="1"/>
</dbReference>
<dbReference type="Proteomes" id="UP001203136">
    <property type="component" value="Unassembled WGS sequence"/>
</dbReference>
<dbReference type="CDD" id="cd00156">
    <property type="entry name" value="REC"/>
    <property type="match status" value="1"/>
</dbReference>
<gene>
    <name evidence="5" type="ORF">K5I21_20040</name>
    <name evidence="6" type="ORF">PM006_22830</name>
</gene>
<comment type="caution">
    <text evidence="5">The sequence shown here is derived from an EMBL/GenBank/DDBJ whole genome shotgun (WGS) entry which is preliminary data.</text>
</comment>
<dbReference type="SMART" id="SM00448">
    <property type="entry name" value="REC"/>
    <property type="match status" value="1"/>
</dbReference>
<evidence type="ECO:0000256" key="1">
    <source>
        <dbReference type="ARBA" id="ARBA00018672"/>
    </source>
</evidence>
<dbReference type="InterPro" id="IPR051271">
    <property type="entry name" value="2C-system_Tx_regulators"/>
</dbReference>
<dbReference type="Proteomes" id="UP001300871">
    <property type="component" value="Unassembled WGS sequence"/>
</dbReference>
<evidence type="ECO:0000259" key="4">
    <source>
        <dbReference type="PROSITE" id="PS50110"/>
    </source>
</evidence>
<dbReference type="RefSeq" id="WP_003500986.1">
    <property type="nucleotide sequence ID" value="NZ_CABHNX010000202.1"/>
</dbReference>
<evidence type="ECO:0000313" key="7">
    <source>
        <dbReference type="Proteomes" id="UP001203136"/>
    </source>
</evidence>
<dbReference type="PANTHER" id="PTHR45526:SF1">
    <property type="entry name" value="TRANSCRIPTIONAL REGULATORY PROTEIN DCUR-RELATED"/>
    <property type="match status" value="1"/>
</dbReference>
<dbReference type="Gene3D" id="3.40.50.2300">
    <property type="match status" value="1"/>
</dbReference>
<proteinExistence type="predicted"/>
<dbReference type="PANTHER" id="PTHR45526">
    <property type="entry name" value="TRANSCRIPTIONAL REGULATORY PROTEIN DPIA"/>
    <property type="match status" value="1"/>
</dbReference>
<keyword evidence="3" id="KW-0597">Phosphoprotein</keyword>
<comment type="function">
    <text evidence="2">May play the central regulatory role in sporulation. It may be an element of the effector pathway responsible for the activation of sporulation genes in response to nutritional stress. Spo0A may act in concert with spo0H (a sigma factor) to control the expression of some genes that are critical to the sporulation process.</text>
</comment>
<dbReference type="InterPro" id="IPR036390">
    <property type="entry name" value="WH_DNA-bd_sf"/>
</dbReference>
<dbReference type="Pfam" id="PF00072">
    <property type="entry name" value="Response_reg"/>
    <property type="match status" value="1"/>
</dbReference>
<evidence type="ECO:0000313" key="6">
    <source>
        <dbReference type="EMBL" id="MDB2003048.1"/>
    </source>
</evidence>
<dbReference type="AlphaFoldDB" id="A0AAW5F889"/>
<sequence>MESVKTILAIDDNRDILYTLEQIFNFQGWRPLLANGYEEADKLIKKEKIDLILVDYHMPGVDGISAVKEIRKKLPKVPIIVLTIEEEDRIVSKFMAAGADDYSLKPIKAVDLISRIKVHLQYHEKSQYYENYDKGISKVTLQKIEEQMQKITEFMDIDMLEEVTQIKKKTLYRYLQYLEKEGRIRQQYSYGDMGRPRTLYKWKQ</sequence>
<evidence type="ECO:0000256" key="3">
    <source>
        <dbReference type="PROSITE-ProRule" id="PRU00169"/>
    </source>
</evidence>
<dbReference type="SUPFAM" id="SSF46785">
    <property type="entry name" value="Winged helix' DNA-binding domain"/>
    <property type="match status" value="1"/>
</dbReference>
<evidence type="ECO:0000313" key="5">
    <source>
        <dbReference type="EMBL" id="MCK0088121.1"/>
    </source>
</evidence>
<dbReference type="EMBL" id="JAQLGM010000119">
    <property type="protein sequence ID" value="MDB2003048.1"/>
    <property type="molecule type" value="Genomic_DNA"/>
</dbReference>
<dbReference type="GO" id="GO:0000156">
    <property type="term" value="F:phosphorelay response regulator activity"/>
    <property type="evidence" value="ECO:0007669"/>
    <property type="project" value="TreeGrafter"/>
</dbReference>
<evidence type="ECO:0000256" key="2">
    <source>
        <dbReference type="ARBA" id="ARBA00024867"/>
    </source>
</evidence>
<accession>A0AAW5F889</accession>
<organism evidence="5 7">
    <name type="scientific">Clostridium symbiosum</name>
    <name type="common">Bacteroides symbiosus</name>
    <dbReference type="NCBI Taxonomy" id="1512"/>
    <lineage>
        <taxon>Bacteria</taxon>
        <taxon>Bacillati</taxon>
        <taxon>Bacillota</taxon>
        <taxon>Clostridia</taxon>
        <taxon>Lachnospirales</taxon>
        <taxon>Lachnospiraceae</taxon>
        <taxon>Otoolea</taxon>
    </lineage>
</organism>
<dbReference type="InterPro" id="IPR011006">
    <property type="entry name" value="CheY-like_superfamily"/>
</dbReference>
<feature type="modified residue" description="4-aspartylphosphate" evidence="3">
    <location>
        <position position="55"/>
    </location>
</feature>